<accession>A0A813GH63</accession>
<comment type="caution">
    <text evidence="1">The sequence shown here is derived from an EMBL/GenBank/DDBJ whole genome shotgun (WGS) entry which is preliminary data.</text>
</comment>
<dbReference type="EMBL" id="CAJNNV010028703">
    <property type="protein sequence ID" value="CAE8625527.1"/>
    <property type="molecule type" value="Genomic_DNA"/>
</dbReference>
<gene>
    <name evidence="1" type="ORF">PGLA1383_LOCUS42522</name>
</gene>
<dbReference type="AlphaFoldDB" id="A0A813GH63"/>
<evidence type="ECO:0000313" key="2">
    <source>
        <dbReference type="Proteomes" id="UP000654075"/>
    </source>
</evidence>
<proteinExistence type="predicted"/>
<reference evidence="1" key="1">
    <citation type="submission" date="2021-02" db="EMBL/GenBank/DDBJ databases">
        <authorList>
            <person name="Dougan E. K."/>
            <person name="Rhodes N."/>
            <person name="Thang M."/>
            <person name="Chan C."/>
        </authorList>
    </citation>
    <scope>NUCLEOTIDE SEQUENCE</scope>
</reference>
<evidence type="ECO:0000313" key="1">
    <source>
        <dbReference type="EMBL" id="CAE8625527.1"/>
    </source>
</evidence>
<keyword evidence="2" id="KW-1185">Reference proteome</keyword>
<organism evidence="1 2">
    <name type="scientific">Polarella glacialis</name>
    <name type="common">Dinoflagellate</name>
    <dbReference type="NCBI Taxonomy" id="89957"/>
    <lineage>
        <taxon>Eukaryota</taxon>
        <taxon>Sar</taxon>
        <taxon>Alveolata</taxon>
        <taxon>Dinophyceae</taxon>
        <taxon>Suessiales</taxon>
        <taxon>Suessiaceae</taxon>
        <taxon>Polarella</taxon>
    </lineage>
</organism>
<sequence length="208" mass="22347">MSSCFCGVMAKGVGGSNAHAIIWGKIDRESESSFARSGSRARGLAFWPGGGGELDAESEPRRGYSIMFQTSTGGIQQAPMKEIDSDVFAYTLTVRETGIERFQICLDGNSDRVLHPGVLMGMRDKPVLGPDTQKEAAGKFWAIDTRATYVVEPGRGMPGCQGNASASVFGPDAGQPGDRFQVQLMISGKYRAVTWTKAEKETSLLGRI</sequence>
<dbReference type="OrthoDB" id="10596350at2759"/>
<dbReference type="Proteomes" id="UP000654075">
    <property type="component" value="Unassembled WGS sequence"/>
</dbReference>
<name>A0A813GH63_POLGL</name>
<protein>
    <submittedName>
        <fullName evidence="1">Uncharacterized protein</fullName>
    </submittedName>
</protein>